<evidence type="ECO:0000313" key="3">
    <source>
        <dbReference type="EMBL" id="RIQ10850.1"/>
    </source>
</evidence>
<dbReference type="EMBL" id="QUAL01000441">
    <property type="protein sequence ID" value="RIQ10850.1"/>
    <property type="molecule type" value="Genomic_DNA"/>
</dbReference>
<dbReference type="SMART" id="SM00943">
    <property type="entry name" value="Prim-Pol"/>
    <property type="match status" value="1"/>
</dbReference>
<keyword evidence="4" id="KW-1185">Reference proteome</keyword>
<name>A0A418KFX0_9ACTN</name>
<evidence type="ECO:0000259" key="2">
    <source>
        <dbReference type="SMART" id="SM00943"/>
    </source>
</evidence>
<accession>A0A418KFX0</accession>
<evidence type="ECO:0000256" key="1">
    <source>
        <dbReference type="SAM" id="MobiDB-lite"/>
    </source>
</evidence>
<dbReference type="RefSeq" id="WP_119663534.1">
    <property type="nucleotide sequence ID" value="NZ_QUAL01000441.1"/>
</dbReference>
<dbReference type="AlphaFoldDB" id="A0A418KFX0"/>
<sequence>MTMGDEAAAFAANGIPVFPCAPGAKHPLTEHGFEEATIDLDQVKAWWRTWPTANLAMPTGAPLWDVLDVDVKNGESGYPALRRLKQAGLLEGWSHAVRTPGGGLHLYFAGTAEGNHALYRHKIDYRGAGGYVLLPPSIVDTARGARRYDTIEVRDPDRVRSFDWAAARDLLQPAAPPPPPTPIHAHVSADRRMPYLVDHVRNAPEGNRNNALFWAANRALDNGSTDLGPLVAAAVEAGLDYRAAAATAASAQRSRSGSPSRASPRAQPAASVSI</sequence>
<proteinExistence type="predicted"/>
<dbReference type="CDD" id="cd04859">
    <property type="entry name" value="Prim_Pol"/>
    <property type="match status" value="1"/>
</dbReference>
<dbReference type="OrthoDB" id="3218228at2"/>
<gene>
    <name evidence="3" type="ORF">DY240_31185</name>
</gene>
<evidence type="ECO:0000313" key="4">
    <source>
        <dbReference type="Proteomes" id="UP000284057"/>
    </source>
</evidence>
<reference evidence="3 4" key="1">
    <citation type="submission" date="2018-09" db="EMBL/GenBank/DDBJ databases">
        <title>Isolation, diversity and antifungal activity of actinobacteria from wheat.</title>
        <authorList>
            <person name="Han C."/>
        </authorList>
    </citation>
    <scope>NUCLEOTIDE SEQUENCE [LARGE SCALE GENOMIC DNA]</scope>
    <source>
        <strain evidence="3 4">NEAU-YY265</strain>
    </source>
</reference>
<feature type="domain" description="DNA primase/polymerase bifunctional N-terminal" evidence="2">
    <location>
        <begin position="7"/>
        <end position="159"/>
    </location>
</feature>
<dbReference type="SUPFAM" id="SSF56747">
    <property type="entry name" value="Prim-pol domain"/>
    <property type="match status" value="1"/>
</dbReference>
<feature type="region of interest" description="Disordered" evidence="1">
    <location>
        <begin position="245"/>
        <end position="274"/>
    </location>
</feature>
<dbReference type="Proteomes" id="UP000284057">
    <property type="component" value="Unassembled WGS sequence"/>
</dbReference>
<organism evidence="3 4">
    <name type="scientific">Jiangella rhizosphaerae</name>
    <dbReference type="NCBI Taxonomy" id="2293569"/>
    <lineage>
        <taxon>Bacteria</taxon>
        <taxon>Bacillati</taxon>
        <taxon>Actinomycetota</taxon>
        <taxon>Actinomycetes</taxon>
        <taxon>Jiangellales</taxon>
        <taxon>Jiangellaceae</taxon>
        <taxon>Jiangella</taxon>
    </lineage>
</organism>
<protein>
    <recommendedName>
        <fullName evidence="2">DNA primase/polymerase bifunctional N-terminal domain-containing protein</fullName>
    </recommendedName>
</protein>
<dbReference type="Pfam" id="PF09250">
    <property type="entry name" value="Prim-Pol"/>
    <property type="match status" value="1"/>
</dbReference>
<dbReference type="InterPro" id="IPR015330">
    <property type="entry name" value="DNA_primase/pol_bifunc_N"/>
</dbReference>
<comment type="caution">
    <text evidence="3">The sequence shown here is derived from an EMBL/GenBank/DDBJ whole genome shotgun (WGS) entry which is preliminary data.</text>
</comment>